<keyword evidence="6" id="KW-1185">Reference proteome</keyword>
<dbReference type="SUPFAM" id="SSF53822">
    <property type="entry name" value="Periplasmic binding protein-like I"/>
    <property type="match status" value="1"/>
</dbReference>
<dbReference type="PROSITE" id="PS50932">
    <property type="entry name" value="HTH_LACI_2"/>
    <property type="match status" value="1"/>
</dbReference>
<dbReference type="Pfam" id="PF13377">
    <property type="entry name" value="Peripla_BP_3"/>
    <property type="match status" value="1"/>
</dbReference>
<dbReference type="GO" id="GO:0003677">
    <property type="term" value="F:DNA binding"/>
    <property type="evidence" value="ECO:0007669"/>
    <property type="project" value="UniProtKB-KW"/>
</dbReference>
<evidence type="ECO:0000256" key="1">
    <source>
        <dbReference type="ARBA" id="ARBA00023015"/>
    </source>
</evidence>
<evidence type="ECO:0000256" key="2">
    <source>
        <dbReference type="ARBA" id="ARBA00023125"/>
    </source>
</evidence>
<dbReference type="PANTHER" id="PTHR30146:SF109">
    <property type="entry name" value="HTH-TYPE TRANSCRIPTIONAL REGULATOR GALS"/>
    <property type="match status" value="1"/>
</dbReference>
<dbReference type="CDD" id="cd01392">
    <property type="entry name" value="HTH_LacI"/>
    <property type="match status" value="1"/>
</dbReference>
<gene>
    <name evidence="5" type="ORF">GCM10022210_30170</name>
</gene>
<accession>A0ABP7Q6Q6</accession>
<dbReference type="Gene3D" id="3.40.50.2300">
    <property type="match status" value="2"/>
</dbReference>
<sequence length="347" mass="38704">MKFGAVTIKDIARELGISTSAVSKALKDSHEIGEKTKKLVLECAQRLNYTPNSMAQSLKQGNSKLIGIVVSTFDNNFFAQVIDGIESVAYDRGYNVFVTQTHESYELEKLNVHHLTFRSIDGLLISLSTETQDISHLKVLHEQGLPIVFFDRVSDQIETHKVTSDNLKGAYDATTQLIEAGYHKIAHITSSHNVSITTERLKGYSLALEHHGIAVNENYIKYCLHGGKDVPEIENALNELFLSADKPDALFTASDRITTTTLKLLHKLGYQIPTDIALLGFTNTQLADVMNPSLSTVYQPCFEMGKKATEMLINLIESRRPVTEFETIVLPTEVFIRDSSQPTKFNL</sequence>
<dbReference type="Pfam" id="PF00356">
    <property type="entry name" value="LacI"/>
    <property type="match status" value="1"/>
</dbReference>
<dbReference type="CDD" id="cd06267">
    <property type="entry name" value="PBP1_LacI_sugar_binding-like"/>
    <property type="match status" value="1"/>
</dbReference>
<dbReference type="EMBL" id="BAAAZC010000021">
    <property type="protein sequence ID" value="GAA3977318.1"/>
    <property type="molecule type" value="Genomic_DNA"/>
</dbReference>
<dbReference type="Proteomes" id="UP001500742">
    <property type="component" value="Unassembled WGS sequence"/>
</dbReference>
<keyword evidence="2 5" id="KW-0238">DNA-binding</keyword>
<evidence type="ECO:0000313" key="6">
    <source>
        <dbReference type="Proteomes" id="UP001500742"/>
    </source>
</evidence>
<dbReference type="InterPro" id="IPR010982">
    <property type="entry name" value="Lambda_DNA-bd_dom_sf"/>
</dbReference>
<comment type="caution">
    <text evidence="5">The sequence shown here is derived from an EMBL/GenBank/DDBJ whole genome shotgun (WGS) entry which is preliminary data.</text>
</comment>
<dbReference type="InterPro" id="IPR000843">
    <property type="entry name" value="HTH_LacI"/>
</dbReference>
<evidence type="ECO:0000256" key="3">
    <source>
        <dbReference type="ARBA" id="ARBA00023163"/>
    </source>
</evidence>
<dbReference type="InterPro" id="IPR046335">
    <property type="entry name" value="LacI/GalR-like_sensor"/>
</dbReference>
<feature type="domain" description="HTH lacI-type" evidence="4">
    <location>
        <begin position="6"/>
        <end position="60"/>
    </location>
</feature>
<reference evidence="6" key="1">
    <citation type="journal article" date="2019" name="Int. J. Syst. Evol. Microbiol.">
        <title>The Global Catalogue of Microorganisms (GCM) 10K type strain sequencing project: providing services to taxonomists for standard genome sequencing and annotation.</title>
        <authorList>
            <consortium name="The Broad Institute Genomics Platform"/>
            <consortium name="The Broad Institute Genome Sequencing Center for Infectious Disease"/>
            <person name="Wu L."/>
            <person name="Ma J."/>
        </authorList>
    </citation>
    <scope>NUCLEOTIDE SEQUENCE [LARGE SCALE GENOMIC DNA]</scope>
    <source>
        <strain evidence="6">JCM 16601</strain>
    </source>
</reference>
<name>A0ABP7Q6Q6_9SPHI</name>
<dbReference type="InterPro" id="IPR028082">
    <property type="entry name" value="Peripla_BP_I"/>
</dbReference>
<dbReference type="Gene3D" id="1.10.260.40">
    <property type="entry name" value="lambda repressor-like DNA-binding domains"/>
    <property type="match status" value="1"/>
</dbReference>
<evidence type="ECO:0000313" key="5">
    <source>
        <dbReference type="EMBL" id="GAA3977318.1"/>
    </source>
</evidence>
<dbReference type="SUPFAM" id="SSF47413">
    <property type="entry name" value="lambda repressor-like DNA-binding domains"/>
    <property type="match status" value="1"/>
</dbReference>
<protein>
    <submittedName>
        <fullName evidence="5">LacI family DNA-binding transcriptional regulator</fullName>
    </submittedName>
</protein>
<dbReference type="PANTHER" id="PTHR30146">
    <property type="entry name" value="LACI-RELATED TRANSCRIPTIONAL REPRESSOR"/>
    <property type="match status" value="1"/>
</dbReference>
<dbReference type="RefSeq" id="WP_259097129.1">
    <property type="nucleotide sequence ID" value="NZ_BAAAZC010000021.1"/>
</dbReference>
<dbReference type="SMART" id="SM00354">
    <property type="entry name" value="HTH_LACI"/>
    <property type="match status" value="1"/>
</dbReference>
<organism evidence="5 6">
    <name type="scientific">Mucilaginibacter dorajii</name>
    <dbReference type="NCBI Taxonomy" id="692994"/>
    <lineage>
        <taxon>Bacteria</taxon>
        <taxon>Pseudomonadati</taxon>
        <taxon>Bacteroidota</taxon>
        <taxon>Sphingobacteriia</taxon>
        <taxon>Sphingobacteriales</taxon>
        <taxon>Sphingobacteriaceae</taxon>
        <taxon>Mucilaginibacter</taxon>
    </lineage>
</organism>
<keyword evidence="3" id="KW-0804">Transcription</keyword>
<keyword evidence="1" id="KW-0805">Transcription regulation</keyword>
<proteinExistence type="predicted"/>
<evidence type="ECO:0000259" key="4">
    <source>
        <dbReference type="PROSITE" id="PS50932"/>
    </source>
</evidence>